<gene>
    <name evidence="3" type="ORF">HNR75_002919</name>
</gene>
<dbReference type="RefSeq" id="WP_188027687.1">
    <property type="nucleotide sequence ID" value="NZ_JACHGR010000011.1"/>
</dbReference>
<proteinExistence type="predicted"/>
<feature type="coiled-coil region" evidence="1">
    <location>
        <begin position="38"/>
        <end position="65"/>
    </location>
</feature>
<reference evidence="3 4" key="1">
    <citation type="submission" date="2020-08" db="EMBL/GenBank/DDBJ databases">
        <title>Genomic Encyclopedia of Type Strains, Phase IV (KMG-IV): sequencing the most valuable type-strain genomes for metagenomic binning, comparative biology and taxonomic classification.</title>
        <authorList>
            <person name="Goeker M."/>
        </authorList>
    </citation>
    <scope>NUCLEOTIDE SEQUENCE [LARGE SCALE GENOMIC DNA]</scope>
    <source>
        <strain evidence="3 4">DSM 22975</strain>
    </source>
</reference>
<sequence length="85" mass="10157">MSLMMFFFVPAVVFLALVAPVWLILHYWTQSRINRGLSTEERQQLEDALALANRLEQRITTLETILDVQQPDWRRYDENRNHRPS</sequence>
<keyword evidence="1" id="KW-0175">Coiled coil</keyword>
<evidence type="ECO:0000313" key="3">
    <source>
        <dbReference type="EMBL" id="MBB6056972.1"/>
    </source>
</evidence>
<evidence type="ECO:0000313" key="4">
    <source>
        <dbReference type="Proteomes" id="UP000585721"/>
    </source>
</evidence>
<dbReference type="EMBL" id="JACHGR010000011">
    <property type="protein sequence ID" value="MBB6056972.1"/>
    <property type="molecule type" value="Genomic_DNA"/>
</dbReference>
<accession>A0A841GQV4</accession>
<dbReference type="AlphaFoldDB" id="A0A841GQV4"/>
<comment type="caution">
    <text evidence="3">The sequence shown here is derived from an EMBL/GenBank/DDBJ whole genome shotgun (WGS) entry which is preliminary data.</text>
</comment>
<dbReference type="GO" id="GO:0009271">
    <property type="term" value="P:phage shock"/>
    <property type="evidence" value="ECO:0007669"/>
    <property type="project" value="InterPro"/>
</dbReference>
<keyword evidence="2" id="KW-0812">Transmembrane</keyword>
<evidence type="ECO:0000256" key="2">
    <source>
        <dbReference type="SAM" id="Phobius"/>
    </source>
</evidence>
<dbReference type="Pfam" id="PF06667">
    <property type="entry name" value="PspB"/>
    <property type="match status" value="1"/>
</dbReference>
<dbReference type="NCBIfam" id="NF006993">
    <property type="entry name" value="PRK09458.1"/>
    <property type="match status" value="1"/>
</dbReference>
<name>A0A841GQV4_9GAMM</name>
<keyword evidence="4" id="KW-1185">Reference proteome</keyword>
<keyword evidence="2" id="KW-0472">Membrane</keyword>
<keyword evidence="2" id="KW-1133">Transmembrane helix</keyword>
<evidence type="ECO:0000256" key="1">
    <source>
        <dbReference type="SAM" id="Coils"/>
    </source>
</evidence>
<dbReference type="NCBIfam" id="TIGR02976">
    <property type="entry name" value="phageshock_pspB"/>
    <property type="match status" value="1"/>
</dbReference>
<feature type="transmembrane region" description="Helical" evidence="2">
    <location>
        <begin position="6"/>
        <end position="25"/>
    </location>
</feature>
<organism evidence="3 4">
    <name type="scientific">Tolumonas osonensis</name>
    <dbReference type="NCBI Taxonomy" id="675874"/>
    <lineage>
        <taxon>Bacteria</taxon>
        <taxon>Pseudomonadati</taxon>
        <taxon>Pseudomonadota</taxon>
        <taxon>Gammaproteobacteria</taxon>
        <taxon>Aeromonadales</taxon>
        <taxon>Aeromonadaceae</taxon>
        <taxon>Tolumonas</taxon>
    </lineage>
</organism>
<dbReference type="Proteomes" id="UP000585721">
    <property type="component" value="Unassembled WGS sequence"/>
</dbReference>
<dbReference type="InterPro" id="IPR009554">
    <property type="entry name" value="Phageshock_PspB"/>
</dbReference>
<dbReference type="GO" id="GO:0006355">
    <property type="term" value="P:regulation of DNA-templated transcription"/>
    <property type="evidence" value="ECO:0007669"/>
    <property type="project" value="InterPro"/>
</dbReference>
<protein>
    <submittedName>
        <fullName evidence="3">Phage shock protein B</fullName>
    </submittedName>
</protein>